<comment type="pathway">
    <text evidence="2">Cofactor biosynthesis; thiamine diphosphate biosynthesis; thiamine diphosphate from thiamine phosphate: step 1/1.</text>
</comment>
<reference evidence="5" key="1">
    <citation type="submission" date="2014-11" db="EMBL/GenBank/DDBJ databases">
        <title>Genome sequencing of Roseivirga sp. D-25.</title>
        <authorList>
            <person name="Selvaratnam C."/>
            <person name="Thevarajoo S."/>
            <person name="Goh K.M."/>
            <person name="Eee R."/>
            <person name="Chan K.-G."/>
            <person name="Chong C.S."/>
        </authorList>
    </citation>
    <scope>NUCLEOTIDE SEQUENCE [LARGE SCALE GENOMIC DNA]</scope>
    <source>
        <strain evidence="5">D-25</strain>
    </source>
</reference>
<evidence type="ECO:0000313" key="5">
    <source>
        <dbReference type="Proteomes" id="UP000036908"/>
    </source>
</evidence>
<feature type="binding site" evidence="2">
    <location>
        <position position="287"/>
    </location>
    <ligand>
        <name>substrate</name>
    </ligand>
</feature>
<evidence type="ECO:0000313" key="4">
    <source>
        <dbReference type="EMBL" id="KOF01354.1"/>
    </source>
</evidence>
<organism evidence="4 5">
    <name type="scientific">Roseivirga seohaensis subsp. aquiponti</name>
    <dbReference type="NCBI Taxonomy" id="1566026"/>
    <lineage>
        <taxon>Bacteria</taxon>
        <taxon>Pseudomonadati</taxon>
        <taxon>Bacteroidota</taxon>
        <taxon>Cytophagia</taxon>
        <taxon>Cytophagales</taxon>
        <taxon>Roseivirgaceae</taxon>
        <taxon>Roseivirga</taxon>
    </lineage>
</organism>
<dbReference type="InterPro" id="IPR016188">
    <property type="entry name" value="PurM-like_N"/>
</dbReference>
<feature type="binding site" evidence="2">
    <location>
        <position position="131"/>
    </location>
    <ligand>
        <name>Mg(2+)</name>
        <dbReference type="ChEBI" id="CHEBI:18420"/>
        <label>1</label>
    </ligand>
</feature>
<dbReference type="InterPro" id="IPR036921">
    <property type="entry name" value="PurM-like_N_sf"/>
</dbReference>
<dbReference type="Gene3D" id="3.90.650.10">
    <property type="entry name" value="PurM-like C-terminal domain"/>
    <property type="match status" value="1"/>
</dbReference>
<comment type="function">
    <text evidence="2">Catalyzes the ATP-dependent phosphorylation of thiamine-monophosphate (TMP) to form thiamine-pyrophosphate (TPP), the active form of vitamin B1.</text>
</comment>
<dbReference type="CDD" id="cd02194">
    <property type="entry name" value="ThiL"/>
    <property type="match status" value="1"/>
</dbReference>
<dbReference type="GO" id="GO:0009228">
    <property type="term" value="P:thiamine biosynthetic process"/>
    <property type="evidence" value="ECO:0007669"/>
    <property type="project" value="UniProtKB-KW"/>
</dbReference>
<dbReference type="GO" id="GO:0009030">
    <property type="term" value="F:thiamine-phosphate kinase activity"/>
    <property type="evidence" value="ECO:0007669"/>
    <property type="project" value="UniProtKB-UniRule"/>
</dbReference>
<keyword evidence="2" id="KW-0547">Nucleotide-binding</keyword>
<proteinExistence type="inferred from homology"/>
<dbReference type="GO" id="GO:0000287">
    <property type="term" value="F:magnesium ion binding"/>
    <property type="evidence" value="ECO:0007669"/>
    <property type="project" value="UniProtKB-UniRule"/>
</dbReference>
<keyword evidence="2 4" id="KW-0418">Kinase</keyword>
<feature type="binding site" evidence="2">
    <location>
        <position position="234"/>
    </location>
    <ligand>
        <name>Mg(2+)</name>
        <dbReference type="ChEBI" id="CHEBI:18420"/>
        <label>3</label>
    </ligand>
</feature>
<dbReference type="Pfam" id="PF00586">
    <property type="entry name" value="AIRS"/>
    <property type="match status" value="1"/>
</dbReference>
<gene>
    <name evidence="2" type="primary">thiL</name>
    <name evidence="4" type="ORF">OB69_18095</name>
</gene>
<feature type="binding site" evidence="2">
    <location>
        <position position="38"/>
    </location>
    <ligand>
        <name>Mg(2+)</name>
        <dbReference type="ChEBI" id="CHEBI:18420"/>
        <label>4</label>
    </ligand>
</feature>
<dbReference type="EC" id="2.7.4.16" evidence="2"/>
<evidence type="ECO:0000256" key="2">
    <source>
        <dbReference type="HAMAP-Rule" id="MF_02128"/>
    </source>
</evidence>
<feature type="binding site" evidence="2">
    <location>
        <position position="54"/>
    </location>
    <ligand>
        <name>Mg(2+)</name>
        <dbReference type="ChEBI" id="CHEBI:18420"/>
        <label>2</label>
    </ligand>
</feature>
<feature type="binding site" evidence="2">
    <location>
        <position position="38"/>
    </location>
    <ligand>
        <name>Mg(2+)</name>
        <dbReference type="ChEBI" id="CHEBI:18420"/>
        <label>3</label>
    </ligand>
</feature>
<dbReference type="GO" id="GO:0005524">
    <property type="term" value="F:ATP binding"/>
    <property type="evidence" value="ECO:0007669"/>
    <property type="project" value="UniProtKB-UniRule"/>
</dbReference>
<keyword evidence="2" id="KW-0808">Transferase</keyword>
<sequence length="349" mass="38269">MSESRTELSQLGEFGLINRLAEGISTQNHSTVMGIGDDAAVINTGDQYGLLAADMLVEGVHFDLSYVPLQHLGYKAISVNVSDIAAMNGKPEQVTVSLGLSNRFSVEAIEALYEGMKAAAKAFQVDIVGGDTTTSKSGLIISISVFGKVEKEKVAYRKGAKVGDILCATGDLGGAFMGLQVMEREKQAFMANPNLQPQLENYEYIVQRQLKPIARMDIIHELAEFGVVPTSMIDISDGLASECLHLSTHSGVGIQIYEDKIPIDRQTYETAVEFNLDPITCALNGGEDYELLFTIKQEDYEKLEKHEDIHFIGHTQELTKGNRLVTKNNNLVELKAQGWNHLSGQKEDN</sequence>
<dbReference type="OrthoDB" id="9802811at2"/>
<accession>A0A0L8AG30</accession>
<keyword evidence="2" id="KW-0067">ATP-binding</keyword>
<protein>
    <recommendedName>
        <fullName evidence="2">Thiamine-monophosphate kinase</fullName>
        <shortName evidence="2">TMP kinase</shortName>
        <shortName evidence="2">Thiamine-phosphate kinase</shortName>
        <ecNumber evidence="2">2.7.4.16</ecNumber>
    </recommendedName>
</protein>
<dbReference type="Proteomes" id="UP000036908">
    <property type="component" value="Unassembled WGS sequence"/>
</dbReference>
<evidence type="ECO:0000256" key="1">
    <source>
        <dbReference type="ARBA" id="ARBA00022977"/>
    </source>
</evidence>
<dbReference type="PANTHER" id="PTHR30270:SF0">
    <property type="entry name" value="THIAMINE-MONOPHOSPHATE KINASE"/>
    <property type="match status" value="1"/>
</dbReference>
<keyword evidence="2" id="KW-0479">Metal-binding</keyword>
<comment type="similarity">
    <text evidence="2">Belongs to the thiamine-monophosphate kinase family.</text>
</comment>
<evidence type="ECO:0000259" key="3">
    <source>
        <dbReference type="Pfam" id="PF00586"/>
    </source>
</evidence>
<feature type="binding site" evidence="2">
    <location>
        <position position="113"/>
    </location>
    <ligand>
        <name>ATP</name>
        <dbReference type="ChEBI" id="CHEBI:30616"/>
    </ligand>
</feature>
<dbReference type="HAMAP" id="MF_02128">
    <property type="entry name" value="TMP_kinase"/>
    <property type="match status" value="1"/>
</dbReference>
<feature type="binding site" evidence="2">
    <location>
        <position position="83"/>
    </location>
    <ligand>
        <name>Mg(2+)</name>
        <dbReference type="ChEBI" id="CHEBI:18420"/>
        <label>4</label>
    </ligand>
</feature>
<dbReference type="Gene3D" id="3.30.1330.10">
    <property type="entry name" value="PurM-like, N-terminal domain"/>
    <property type="match status" value="1"/>
</dbReference>
<comment type="caution">
    <text evidence="4">The sequence shown here is derived from an EMBL/GenBank/DDBJ whole genome shotgun (WGS) entry which is preliminary data.</text>
</comment>
<dbReference type="PIRSF" id="PIRSF005303">
    <property type="entry name" value="Thiam_monoph_kin"/>
    <property type="match status" value="1"/>
</dbReference>
<comment type="miscellaneous">
    <text evidence="2">Reaction mechanism of ThiL seems to utilize a direct, inline transfer of the gamma-phosphate of ATP to TMP rather than a phosphorylated enzyme intermediate.</text>
</comment>
<feature type="binding site" evidence="2">
    <location>
        <position position="61"/>
    </location>
    <ligand>
        <name>substrate</name>
    </ligand>
</feature>
<dbReference type="RefSeq" id="WP_053225156.1">
    <property type="nucleotide sequence ID" value="NZ_JSVA01000041.1"/>
</dbReference>
<dbReference type="SUPFAM" id="SSF55326">
    <property type="entry name" value="PurM N-terminal domain-like"/>
    <property type="match status" value="1"/>
</dbReference>
<dbReference type="PANTHER" id="PTHR30270">
    <property type="entry name" value="THIAMINE-MONOPHOSPHATE KINASE"/>
    <property type="match status" value="1"/>
</dbReference>
<comment type="caution">
    <text evidence="2">Lacks conserved residue(s) required for the propagation of feature annotation.</text>
</comment>
<feature type="binding site" evidence="2">
    <location>
        <begin position="130"/>
        <end position="131"/>
    </location>
    <ligand>
        <name>ATP</name>
        <dbReference type="ChEBI" id="CHEBI:30616"/>
    </ligand>
</feature>
<dbReference type="PATRIC" id="fig|1566026.4.peg.2634"/>
<feature type="binding site" evidence="2">
    <location>
        <position position="237"/>
    </location>
    <ligand>
        <name>Mg(2+)</name>
        <dbReference type="ChEBI" id="CHEBI:18420"/>
        <label>5</label>
    </ligand>
</feature>
<dbReference type="EMBL" id="JSVA01000041">
    <property type="protein sequence ID" value="KOF01354.1"/>
    <property type="molecule type" value="Genomic_DNA"/>
</dbReference>
<dbReference type="GO" id="GO:0009229">
    <property type="term" value="P:thiamine diphosphate biosynthetic process"/>
    <property type="evidence" value="ECO:0007669"/>
    <property type="project" value="UniProtKB-UniRule"/>
</dbReference>
<dbReference type="NCBIfam" id="TIGR01379">
    <property type="entry name" value="thiL"/>
    <property type="match status" value="1"/>
</dbReference>
<dbReference type="UniPathway" id="UPA00060">
    <property type="reaction ID" value="UER00142"/>
</dbReference>
<dbReference type="InterPro" id="IPR006283">
    <property type="entry name" value="ThiL-like"/>
</dbReference>
<feature type="binding site" evidence="2">
    <location>
        <position position="157"/>
    </location>
    <ligand>
        <name>ATP</name>
        <dbReference type="ChEBI" id="CHEBI:30616"/>
    </ligand>
</feature>
<dbReference type="SUPFAM" id="SSF56042">
    <property type="entry name" value="PurM C-terminal domain-like"/>
    <property type="match status" value="1"/>
</dbReference>
<feature type="binding site" evidence="2">
    <location>
        <position position="83"/>
    </location>
    <ligand>
        <name>Mg(2+)</name>
        <dbReference type="ChEBI" id="CHEBI:18420"/>
        <label>3</label>
    </ligand>
</feature>
<keyword evidence="5" id="KW-1185">Reference proteome</keyword>
<name>A0A0L8AG30_9BACT</name>
<feature type="binding site" evidence="2">
    <location>
        <position position="54"/>
    </location>
    <ligand>
        <name>Mg(2+)</name>
        <dbReference type="ChEBI" id="CHEBI:18420"/>
        <label>1</label>
    </ligand>
</feature>
<feature type="binding site" evidence="2">
    <location>
        <position position="236"/>
    </location>
    <ligand>
        <name>ATP</name>
        <dbReference type="ChEBI" id="CHEBI:30616"/>
    </ligand>
</feature>
<dbReference type="AlphaFoldDB" id="A0A0L8AG30"/>
<keyword evidence="1 2" id="KW-0784">Thiamine biosynthesis</keyword>
<feature type="domain" description="PurM-like N-terminal" evidence="3">
    <location>
        <begin position="36"/>
        <end position="149"/>
    </location>
</feature>
<feature type="binding site" evidence="2">
    <location>
        <position position="339"/>
    </location>
    <ligand>
        <name>substrate</name>
    </ligand>
</feature>
<keyword evidence="2" id="KW-0460">Magnesium</keyword>
<dbReference type="InterPro" id="IPR036676">
    <property type="entry name" value="PurM-like_C_sf"/>
</dbReference>
<feature type="binding site" evidence="2">
    <location>
        <position position="83"/>
    </location>
    <ligand>
        <name>Mg(2+)</name>
        <dbReference type="ChEBI" id="CHEBI:18420"/>
        <label>2</label>
    </ligand>
</feature>
<comment type="catalytic activity">
    <reaction evidence="2">
        <text>thiamine phosphate + ATP = thiamine diphosphate + ADP</text>
        <dbReference type="Rhea" id="RHEA:15913"/>
        <dbReference type="ChEBI" id="CHEBI:30616"/>
        <dbReference type="ChEBI" id="CHEBI:37575"/>
        <dbReference type="ChEBI" id="CHEBI:58937"/>
        <dbReference type="ChEBI" id="CHEBI:456216"/>
        <dbReference type="EC" id="2.7.4.16"/>
    </reaction>
</comment>